<name>A0A8K1WRP0_9VIRU</name>
<sequence>MDKKDQTAMELLRQLAALCGRSIASLIQEVMLKMYRTMVSGIVSMPSLAVAARDWVIANPSIMLLSVASLSSLGHQVKSLFNLLGFNFLKNMYFRFRQWLKKPKDGDRFDLRPAATTFRGESTVAGSNEIAASHRTGEVFIGEGDCIYGKGCRIYNWLVFPEHVKQSCKEKLTIAHPSGKASRTFNFQGDEREKLSGIDGCFIDLATDVVCILLPDDIWSRLGIGKVNVGFIESGSNVTITGISGRGTIGVLSPSFANGFGMVRYGATTMAGYSGALYTSGNRAVGMHLWGGSANIGMALDYIRCLVARLPGNPIGESQDNDMDNSMKWADKMFFTEDDRLLDGIKVNNMALDEIEVYHKGRYYRFDRESLSKKLSAKKWAALNYSDHEAGAFLLRRGASKNSKDVQESQSEQNIVGTSASSKPLGKSQAVKSQSQKRTEKMKRIKAENAELKASANLMSK</sequence>
<feature type="compositionally biased region" description="Polar residues" evidence="2">
    <location>
        <begin position="408"/>
        <end position="422"/>
    </location>
</feature>
<reference evidence="3" key="1">
    <citation type="submission" date="2020-11" db="EMBL/GenBank/DDBJ databases">
        <title>RNA virus dark matter in the feces of wild birds.</title>
        <authorList>
            <person name="Lu X."/>
            <person name="Yang X.S."/>
            <person name="Zhang W."/>
        </authorList>
    </citation>
    <scope>NUCLEOTIDE SEQUENCE</scope>
    <source>
        <strain evidence="3">Yellow-browedWarbler116con68</strain>
    </source>
</reference>
<dbReference type="SUPFAM" id="SSF50494">
    <property type="entry name" value="Trypsin-like serine proteases"/>
    <property type="match status" value="1"/>
</dbReference>
<accession>A0A8K1WRP0</accession>
<dbReference type="InterPro" id="IPR009003">
    <property type="entry name" value="Peptidase_S1_PA"/>
</dbReference>
<proteinExistence type="predicted"/>
<keyword evidence="1" id="KW-0378">Hydrolase</keyword>
<evidence type="ECO:0000313" key="3">
    <source>
        <dbReference type="EMBL" id="UGO57360.1"/>
    </source>
</evidence>
<evidence type="ECO:0000256" key="2">
    <source>
        <dbReference type="SAM" id="MobiDB-lite"/>
    </source>
</evidence>
<dbReference type="Gene3D" id="2.40.10.10">
    <property type="entry name" value="Trypsin-like serine proteases"/>
    <property type="match status" value="2"/>
</dbReference>
<evidence type="ECO:0000256" key="1">
    <source>
        <dbReference type="ARBA" id="ARBA00022801"/>
    </source>
</evidence>
<protein>
    <submittedName>
        <fullName evidence="3">Uncharacterized protein</fullName>
    </submittedName>
</protein>
<organism evidence="3">
    <name type="scientific">Riboviria sp</name>
    <dbReference type="NCBI Taxonomy" id="2585031"/>
    <lineage>
        <taxon>Viruses</taxon>
        <taxon>Riboviria</taxon>
    </lineage>
</organism>
<feature type="region of interest" description="Disordered" evidence="2">
    <location>
        <begin position="403"/>
        <end position="461"/>
    </location>
</feature>
<dbReference type="GO" id="GO:0016787">
    <property type="term" value="F:hydrolase activity"/>
    <property type="evidence" value="ECO:0007669"/>
    <property type="project" value="UniProtKB-KW"/>
</dbReference>
<dbReference type="InterPro" id="IPR043504">
    <property type="entry name" value="Peptidase_S1_PA_chymotrypsin"/>
</dbReference>
<dbReference type="EMBL" id="MW239360">
    <property type="protein sequence ID" value="UGO57360.1"/>
    <property type="molecule type" value="Genomic_RNA"/>
</dbReference>